<organism evidence="2">
    <name type="scientific">Streptomyces sp. NBC_00003</name>
    <dbReference type="NCBI Taxonomy" id="2903608"/>
    <lineage>
        <taxon>Bacteria</taxon>
        <taxon>Bacillati</taxon>
        <taxon>Actinomycetota</taxon>
        <taxon>Actinomycetes</taxon>
        <taxon>Kitasatosporales</taxon>
        <taxon>Streptomycetaceae</taxon>
        <taxon>Streptomyces</taxon>
    </lineage>
</organism>
<proteinExistence type="predicted"/>
<sequence>MSKFKTPSRRGILTGGLGLVGGALTVTGLPGTAYAAGRPQPSEATSTWSKDTSANGWPVTDHDGIAPHKVEGSPMTVALRGGDSATVLLYVARRFFYELDSELRTEDIGGHTTDRAVAAAYESNLLSGTALTIRPGAYPLGAQDGFFPQELQVIRDILADCEGTVRWGGDEKLPKESHFQIDVKPGDKKLTRVAAKIRSWDTTPGTGAGAIDPFTPQRRRDADALARTQAA</sequence>
<feature type="compositionally biased region" description="Polar residues" evidence="1">
    <location>
        <begin position="42"/>
        <end position="55"/>
    </location>
</feature>
<dbReference type="InterPro" id="IPR006311">
    <property type="entry name" value="TAT_signal"/>
</dbReference>
<reference evidence="2" key="1">
    <citation type="submission" date="2022-10" db="EMBL/GenBank/DDBJ databases">
        <title>The complete genomes of actinobacterial strains from the NBC collection.</title>
        <authorList>
            <person name="Joergensen T.S."/>
            <person name="Alvarez Arevalo M."/>
            <person name="Sterndorff E.B."/>
            <person name="Faurdal D."/>
            <person name="Vuksanovic O."/>
            <person name="Mourched A.-S."/>
            <person name="Charusanti P."/>
            <person name="Shaw S."/>
            <person name="Blin K."/>
            <person name="Weber T."/>
        </authorList>
    </citation>
    <scope>NUCLEOTIDE SEQUENCE</scope>
    <source>
        <strain evidence="2">NBC_00003</strain>
    </source>
</reference>
<dbReference type="PROSITE" id="PS51318">
    <property type="entry name" value="TAT"/>
    <property type="match status" value="1"/>
</dbReference>
<evidence type="ECO:0000256" key="1">
    <source>
        <dbReference type="SAM" id="MobiDB-lite"/>
    </source>
</evidence>
<dbReference type="EMBL" id="CP108318">
    <property type="protein sequence ID" value="WTW60370.1"/>
    <property type="molecule type" value="Genomic_DNA"/>
</dbReference>
<name>A0AAU2UYV6_9ACTN</name>
<accession>A0AAU2UYV6</accession>
<feature type="region of interest" description="Disordered" evidence="1">
    <location>
        <begin position="201"/>
        <end position="231"/>
    </location>
</feature>
<dbReference type="AlphaFoldDB" id="A0AAU2UYV6"/>
<protein>
    <submittedName>
        <fullName evidence="2">Uncharacterized protein</fullName>
    </submittedName>
</protein>
<evidence type="ECO:0000313" key="2">
    <source>
        <dbReference type="EMBL" id="WTW60370.1"/>
    </source>
</evidence>
<feature type="region of interest" description="Disordered" evidence="1">
    <location>
        <begin position="35"/>
        <end position="56"/>
    </location>
</feature>
<gene>
    <name evidence="2" type="ORF">OG549_06805</name>
</gene>